<keyword evidence="1" id="KW-0862">Zinc</keyword>
<name>A0A8J5Z0T3_9ROSI</name>
<keyword evidence="1" id="KW-0479">Metal-binding</keyword>
<dbReference type="PROSITE" id="PS50158">
    <property type="entry name" value="ZF_CCHC"/>
    <property type="match status" value="1"/>
</dbReference>
<comment type="caution">
    <text evidence="3">The sequence shown here is derived from an EMBL/GenBank/DDBJ whole genome shotgun (WGS) entry which is preliminary data.</text>
</comment>
<dbReference type="InterPro" id="IPR054113">
    <property type="entry name" value="ORC6_cyclin-like_2nd"/>
</dbReference>
<organism evidence="3 4">
    <name type="scientific">Gossypium anomalum</name>
    <dbReference type="NCBI Taxonomy" id="47600"/>
    <lineage>
        <taxon>Eukaryota</taxon>
        <taxon>Viridiplantae</taxon>
        <taxon>Streptophyta</taxon>
        <taxon>Embryophyta</taxon>
        <taxon>Tracheophyta</taxon>
        <taxon>Spermatophyta</taxon>
        <taxon>Magnoliopsida</taxon>
        <taxon>eudicotyledons</taxon>
        <taxon>Gunneridae</taxon>
        <taxon>Pentapetalae</taxon>
        <taxon>rosids</taxon>
        <taxon>malvids</taxon>
        <taxon>Malvales</taxon>
        <taxon>Malvaceae</taxon>
        <taxon>Malvoideae</taxon>
        <taxon>Gossypium</taxon>
    </lineage>
</organism>
<evidence type="ECO:0000256" key="1">
    <source>
        <dbReference type="PROSITE-ProRule" id="PRU00047"/>
    </source>
</evidence>
<dbReference type="InterPro" id="IPR001878">
    <property type="entry name" value="Znf_CCHC"/>
</dbReference>
<dbReference type="InterPro" id="IPR040256">
    <property type="entry name" value="At4g02000-like"/>
</dbReference>
<dbReference type="OrthoDB" id="994333at2759"/>
<evidence type="ECO:0000313" key="3">
    <source>
        <dbReference type="EMBL" id="KAG8497789.1"/>
    </source>
</evidence>
<dbReference type="Gene3D" id="1.10.472.10">
    <property type="entry name" value="Cyclin-like"/>
    <property type="match status" value="1"/>
</dbReference>
<reference evidence="3 4" key="1">
    <citation type="journal article" date="2021" name="bioRxiv">
        <title>The Gossypium anomalum genome as a resource for cotton improvement and evolutionary analysis of hybrid incompatibility.</title>
        <authorList>
            <person name="Grover C.E."/>
            <person name="Yuan D."/>
            <person name="Arick M.A."/>
            <person name="Miller E.R."/>
            <person name="Hu G."/>
            <person name="Peterson D.G."/>
            <person name="Wendel J.F."/>
            <person name="Udall J.A."/>
        </authorList>
    </citation>
    <scope>NUCLEOTIDE SEQUENCE [LARGE SCALE GENOMIC DNA]</scope>
    <source>
        <strain evidence="3">JFW-Udall</strain>
        <tissue evidence="3">Leaf</tissue>
    </source>
</reference>
<evidence type="ECO:0000259" key="2">
    <source>
        <dbReference type="PROSITE" id="PS50158"/>
    </source>
</evidence>
<keyword evidence="1" id="KW-0863">Zinc-finger</keyword>
<dbReference type="EMBL" id="JAHUZN010000003">
    <property type="protein sequence ID" value="KAG8497789.1"/>
    <property type="molecule type" value="Genomic_DNA"/>
</dbReference>
<proteinExistence type="predicted"/>
<dbReference type="Proteomes" id="UP000701853">
    <property type="component" value="Chromosome 3"/>
</dbReference>
<dbReference type="Pfam" id="PF14111">
    <property type="entry name" value="DUF4283"/>
    <property type="match status" value="1"/>
</dbReference>
<evidence type="ECO:0000313" key="4">
    <source>
        <dbReference type="Proteomes" id="UP000701853"/>
    </source>
</evidence>
<protein>
    <recommendedName>
        <fullName evidence="2">CCHC-type domain-containing protein</fullName>
    </recommendedName>
</protein>
<dbReference type="GO" id="GO:0003676">
    <property type="term" value="F:nucleic acid binding"/>
    <property type="evidence" value="ECO:0007669"/>
    <property type="project" value="InterPro"/>
</dbReference>
<dbReference type="InterPro" id="IPR025558">
    <property type="entry name" value="DUF4283"/>
</dbReference>
<dbReference type="CDD" id="cd11583">
    <property type="entry name" value="Orc6_mid"/>
    <property type="match status" value="1"/>
</dbReference>
<dbReference type="PANTHER" id="PTHR31286:SF173">
    <property type="entry name" value="DUF4283 DOMAIN-CONTAINING PROTEIN"/>
    <property type="match status" value="1"/>
</dbReference>
<accession>A0A8J5Z0T3</accession>
<keyword evidence="4" id="KW-1185">Reference proteome</keyword>
<sequence>MNSLGDIAVSGNLSVEETSPKKVRFRDKELEKSNDMVIELSSDQNTSWRDILIGESSKGGFEEANDKENIDILEGDIQKTIVNGVSSITFSDRIHQILIQSMSNTVILKLLGGNIGFSVLQNKIYSIWKPSVPFHMMDIENGYFLVKFQNYIDCEKALSEGPWTIFGQYLTVQPWTMAFDPAQAFPSVVMTWIRFPALPSYLYNSKIITEIGNLVGKVVKLDMNSDSRTRGHFARLAVYVNLEEPLVSQILINGREQGVEYESLSTICFHCGRYGHVESICNFKVAEAPIEVNGDSPVEEPVEEPAYQNLNVETTEKKDGNYGPWMIVERKSRRKSRIELQKSNENLRREKESSNLSGFDNRELIKESQIRDMSEIQRAKGKNILGYKDRFLASLPSSRQASVDFTRPVFTAVAFYLCAKKHKLKIDKVRLIEVCGTSESKFSCVSTSMKDLCHDVFGISSKKKDPKEVKGNRELPDVLLEKRKFDDGGYLSDEGPEQPFLVILSL</sequence>
<dbReference type="PANTHER" id="PTHR31286">
    <property type="entry name" value="GLYCINE-RICH CELL WALL STRUCTURAL PROTEIN 1.8-LIKE"/>
    <property type="match status" value="1"/>
</dbReference>
<dbReference type="GO" id="GO:0008270">
    <property type="term" value="F:zinc ion binding"/>
    <property type="evidence" value="ECO:0007669"/>
    <property type="project" value="UniProtKB-KW"/>
</dbReference>
<dbReference type="Pfam" id="PF21913">
    <property type="entry name" value="ORC6_2nd"/>
    <property type="match status" value="1"/>
</dbReference>
<gene>
    <name evidence="3" type="ORF">CXB51_007246</name>
</gene>
<feature type="domain" description="CCHC-type" evidence="2">
    <location>
        <begin position="268"/>
        <end position="281"/>
    </location>
</feature>
<dbReference type="AlphaFoldDB" id="A0A8J5Z0T3"/>